<evidence type="ECO:0008006" key="4">
    <source>
        <dbReference type="Google" id="ProtNLM"/>
    </source>
</evidence>
<reference evidence="2 3" key="1">
    <citation type="submission" date="2024-08" db="EMBL/GenBank/DDBJ databases">
        <authorList>
            <person name="Cucini C."/>
            <person name="Frati F."/>
        </authorList>
    </citation>
    <scope>NUCLEOTIDE SEQUENCE [LARGE SCALE GENOMIC DNA]</scope>
</reference>
<dbReference type="Proteomes" id="UP001642540">
    <property type="component" value="Unassembled WGS sequence"/>
</dbReference>
<organism evidence="2 3">
    <name type="scientific">Orchesella dallaii</name>
    <dbReference type="NCBI Taxonomy" id="48710"/>
    <lineage>
        <taxon>Eukaryota</taxon>
        <taxon>Metazoa</taxon>
        <taxon>Ecdysozoa</taxon>
        <taxon>Arthropoda</taxon>
        <taxon>Hexapoda</taxon>
        <taxon>Collembola</taxon>
        <taxon>Entomobryomorpha</taxon>
        <taxon>Entomobryoidea</taxon>
        <taxon>Orchesellidae</taxon>
        <taxon>Orchesellinae</taxon>
        <taxon>Orchesella</taxon>
    </lineage>
</organism>
<protein>
    <recommendedName>
        <fullName evidence="4">VWFA domain-containing protein</fullName>
    </recommendedName>
</protein>
<feature type="signal peptide" evidence="1">
    <location>
        <begin position="1"/>
        <end position="22"/>
    </location>
</feature>
<comment type="caution">
    <text evidence="2">The sequence shown here is derived from an EMBL/GenBank/DDBJ whole genome shotgun (WGS) entry which is preliminary data.</text>
</comment>
<accession>A0ABP1RLB9</accession>
<gene>
    <name evidence="2" type="ORF">ODALV1_LOCUS23544</name>
</gene>
<name>A0ABP1RLB9_9HEXA</name>
<evidence type="ECO:0000313" key="3">
    <source>
        <dbReference type="Proteomes" id="UP001642540"/>
    </source>
</evidence>
<dbReference type="EMBL" id="CAXLJM020000081">
    <property type="protein sequence ID" value="CAL8130058.1"/>
    <property type="molecule type" value="Genomic_DNA"/>
</dbReference>
<feature type="chain" id="PRO_5045512290" description="VWFA domain-containing protein" evidence="1">
    <location>
        <begin position="23"/>
        <end position="302"/>
    </location>
</feature>
<evidence type="ECO:0000313" key="2">
    <source>
        <dbReference type="EMBL" id="CAL8130058.1"/>
    </source>
</evidence>
<sequence length="302" mass="33902">MDLKSLKFAILQLVTAVSLCTANTSQFVNQVCDQERDIRLQIVFIYDATFTFYKQIELFSEIARDVSTCVNERYPGSEYALVAFSDYPYSAGLTDEQGRADPREIEEEDCYVVMQQLSSDPSKFGDSFGKIKQKWGSSSTAPEVDERTQHSESSLTALTFAAADKSIGWSKGNVDNDGYIVRKIIILATDQWSTRILRRPGDRKPPKLDGTDKCETALPPTNKEVRTALKKNNIAVVGLFYERNGTILPYYERIIGAMDVQYTAFEIDFTNAEKIMNFITLGLETVAECEEGDPVAYNTMGL</sequence>
<keyword evidence="1" id="KW-0732">Signal</keyword>
<evidence type="ECO:0000256" key="1">
    <source>
        <dbReference type="SAM" id="SignalP"/>
    </source>
</evidence>
<dbReference type="InterPro" id="IPR036465">
    <property type="entry name" value="vWFA_dom_sf"/>
</dbReference>
<keyword evidence="3" id="KW-1185">Reference proteome</keyword>
<proteinExistence type="predicted"/>
<dbReference type="Gene3D" id="3.40.50.410">
    <property type="entry name" value="von Willebrand factor, type A domain"/>
    <property type="match status" value="1"/>
</dbReference>